<sequence length="538" mass="59809">MFTRIFLFFAAFIAGIAILVSVGFSNFEPSVLKYDPVKGQNNTILFLSNSELGIANVHVATSEALLIHHHDIQLHFASFPARPAVSKAGLSVANLIEHISENVPKHVPGASTIKFHELSSPSWAEALTSRKLYPSDMSTPPGLAGIAKFCKDIEMYLMPWSGPEYYAIYKQISKIIDKVNPAVIAVDQTFGPAVDAIKAKKRKYAVISPNSLKDNFGLFQPLGSFLWKYPALGSGYPYPVPWHLIPANVYLNLRIFYSVWKSPALNAKKKYLEERGISNPNDLINVYNKNMTWITQSHRVIDFPLSVIPENVKVCGSIYLDWKSSKGEGDALLRWIATTPTILINSGSLAEYSPDSALEMARALSVVLYHTNVQVLWRISHHRYFNATDDFLHKSMVHLKDYRKAGRVIVTPDLSFESGALLKTGNIIVSVHHGGANSYHEAAANGVPQVVLPMWAHHYDYAARVEYLEIGVHGSKGSAPNWTAGELASSIMTVLNDVPPGRWIRETATYRSWYFADPKSGRRCAAEELAKLARVDEV</sequence>
<dbReference type="PANTHER" id="PTHR48043">
    <property type="entry name" value="EG:EG0003.4 PROTEIN-RELATED"/>
    <property type="match status" value="1"/>
</dbReference>
<evidence type="ECO:0000313" key="5">
    <source>
        <dbReference type="Proteomes" id="UP000799302"/>
    </source>
</evidence>
<feature type="domain" description="Erythromycin biosynthesis protein CIII-like C-terminal" evidence="3">
    <location>
        <begin position="420"/>
        <end position="499"/>
    </location>
</feature>
<dbReference type="Gene3D" id="3.40.50.2000">
    <property type="entry name" value="Glycogen Phosphorylase B"/>
    <property type="match status" value="1"/>
</dbReference>
<evidence type="ECO:0000259" key="3">
    <source>
        <dbReference type="Pfam" id="PF06722"/>
    </source>
</evidence>
<dbReference type="OrthoDB" id="5835829at2759"/>
<evidence type="ECO:0000256" key="2">
    <source>
        <dbReference type="ARBA" id="ARBA00022679"/>
    </source>
</evidence>
<dbReference type="InterPro" id="IPR010610">
    <property type="entry name" value="EryCIII-like_C"/>
</dbReference>
<keyword evidence="2 4" id="KW-0808">Transferase</keyword>
<dbReference type="Proteomes" id="UP000799302">
    <property type="component" value="Unassembled WGS sequence"/>
</dbReference>
<proteinExistence type="predicted"/>
<dbReference type="EMBL" id="MU004239">
    <property type="protein sequence ID" value="KAF2666213.1"/>
    <property type="molecule type" value="Genomic_DNA"/>
</dbReference>
<name>A0A6A6U4J8_9PEZI</name>
<accession>A0A6A6U4J8</accession>
<dbReference type="GO" id="GO:0008194">
    <property type="term" value="F:UDP-glycosyltransferase activity"/>
    <property type="evidence" value="ECO:0007669"/>
    <property type="project" value="TreeGrafter"/>
</dbReference>
<dbReference type="SUPFAM" id="SSF53756">
    <property type="entry name" value="UDP-Glycosyltransferase/glycogen phosphorylase"/>
    <property type="match status" value="1"/>
</dbReference>
<evidence type="ECO:0000256" key="1">
    <source>
        <dbReference type="ARBA" id="ARBA00022676"/>
    </source>
</evidence>
<dbReference type="AlphaFoldDB" id="A0A6A6U4J8"/>
<evidence type="ECO:0000313" key="4">
    <source>
        <dbReference type="EMBL" id="KAF2666213.1"/>
    </source>
</evidence>
<dbReference type="InterPro" id="IPR050271">
    <property type="entry name" value="UDP-glycosyltransferase"/>
</dbReference>
<organism evidence="4 5">
    <name type="scientific">Microthyrium microscopicum</name>
    <dbReference type="NCBI Taxonomy" id="703497"/>
    <lineage>
        <taxon>Eukaryota</taxon>
        <taxon>Fungi</taxon>
        <taxon>Dikarya</taxon>
        <taxon>Ascomycota</taxon>
        <taxon>Pezizomycotina</taxon>
        <taxon>Dothideomycetes</taxon>
        <taxon>Dothideomycetes incertae sedis</taxon>
        <taxon>Microthyriales</taxon>
        <taxon>Microthyriaceae</taxon>
        <taxon>Microthyrium</taxon>
    </lineage>
</organism>
<protein>
    <submittedName>
        <fullName evidence="4">UDP-Glycosyltransferase/glycogen phosphorylase</fullName>
    </submittedName>
</protein>
<keyword evidence="1" id="KW-0328">Glycosyltransferase</keyword>
<dbReference type="PANTHER" id="PTHR48043:SF145">
    <property type="entry name" value="FI06409P-RELATED"/>
    <property type="match status" value="1"/>
</dbReference>
<dbReference type="Pfam" id="PF06722">
    <property type="entry name" value="EryCIII-like_C"/>
    <property type="match status" value="1"/>
</dbReference>
<reference evidence="4" key="1">
    <citation type="journal article" date="2020" name="Stud. Mycol.">
        <title>101 Dothideomycetes genomes: a test case for predicting lifestyles and emergence of pathogens.</title>
        <authorList>
            <person name="Haridas S."/>
            <person name="Albert R."/>
            <person name="Binder M."/>
            <person name="Bloem J."/>
            <person name="Labutti K."/>
            <person name="Salamov A."/>
            <person name="Andreopoulos B."/>
            <person name="Baker S."/>
            <person name="Barry K."/>
            <person name="Bills G."/>
            <person name="Bluhm B."/>
            <person name="Cannon C."/>
            <person name="Castanera R."/>
            <person name="Culley D."/>
            <person name="Daum C."/>
            <person name="Ezra D."/>
            <person name="Gonzalez J."/>
            <person name="Henrissat B."/>
            <person name="Kuo A."/>
            <person name="Liang C."/>
            <person name="Lipzen A."/>
            <person name="Lutzoni F."/>
            <person name="Magnuson J."/>
            <person name="Mondo S."/>
            <person name="Nolan M."/>
            <person name="Ohm R."/>
            <person name="Pangilinan J."/>
            <person name="Park H.-J."/>
            <person name="Ramirez L."/>
            <person name="Alfaro M."/>
            <person name="Sun H."/>
            <person name="Tritt A."/>
            <person name="Yoshinaga Y."/>
            <person name="Zwiers L.-H."/>
            <person name="Turgeon B."/>
            <person name="Goodwin S."/>
            <person name="Spatafora J."/>
            <person name="Crous P."/>
            <person name="Grigoriev I."/>
        </authorList>
    </citation>
    <scope>NUCLEOTIDE SEQUENCE</scope>
    <source>
        <strain evidence="4">CBS 115976</strain>
    </source>
</reference>
<gene>
    <name evidence="4" type="ORF">BT63DRAFT_442493</name>
</gene>
<keyword evidence="5" id="KW-1185">Reference proteome</keyword>